<dbReference type="GO" id="GO:0005634">
    <property type="term" value="C:nucleus"/>
    <property type="evidence" value="ECO:0007669"/>
    <property type="project" value="UniProtKB-ARBA"/>
</dbReference>
<dbReference type="FunFam" id="1.20.1310.10:FF:000003">
    <property type="entry name" value="Cullin 4A"/>
    <property type="match status" value="1"/>
</dbReference>
<evidence type="ECO:0000256" key="10">
    <source>
        <dbReference type="PROSITE-ProRule" id="PRU00330"/>
    </source>
</evidence>
<dbReference type="InterPro" id="IPR016158">
    <property type="entry name" value="Cullin_homology"/>
</dbReference>
<evidence type="ECO:0000256" key="12">
    <source>
        <dbReference type="SAM" id="MobiDB-lite"/>
    </source>
</evidence>
<dbReference type="InterPro" id="IPR016159">
    <property type="entry name" value="Cullin_repeat-like_dom_sf"/>
</dbReference>
<dbReference type="GO" id="GO:0006511">
    <property type="term" value="P:ubiquitin-dependent protein catabolic process"/>
    <property type="evidence" value="ECO:0007669"/>
    <property type="project" value="InterPro"/>
</dbReference>
<comment type="pathway">
    <text evidence="1">Protein modification; protein ubiquitination.</text>
</comment>
<dbReference type="GO" id="GO:0042254">
    <property type="term" value="P:ribosome biogenesis"/>
    <property type="evidence" value="ECO:0007669"/>
    <property type="project" value="UniProtKB-ARBA"/>
</dbReference>
<dbReference type="InterPro" id="IPR036317">
    <property type="entry name" value="Cullin_homology_sf"/>
</dbReference>
<keyword evidence="3" id="KW-1017">Isopeptide bond</keyword>
<dbReference type="WBParaSite" id="PSAMB.scaffold1010size37260.g10478.t1">
    <property type="protein sequence ID" value="PSAMB.scaffold1010size37260.g10478.t1"/>
    <property type="gene ID" value="PSAMB.scaffold1010size37260.g10478"/>
</dbReference>
<proteinExistence type="inferred from homology"/>
<sequence>MSEEGVDRRTTPVRQSSKRNREYDEDERPQQESLAVQPDVSPKRVRVGSGSFAMDGENGRSLPMQQSNFSQLTNNGSPRLATPTTPGGLGKAGTQAPGAKKLIIRNSKARPQLPNNFLEKSWTKLEEAVGAIHSRQSVSSSLEELYQIVENLCGNKQAAAIYEKLKGNLEKHIAEQLPDLVQGSYVNSTAFLLHMNKVWTDHCDQTVMIRSIFLFLDRTYVLQNSTVLSIWDLGLDLFRAVILDDPTVRSRTISGLLTLIEQERLGEKVDRLLLKSLLRMLSSLQIYQQVFEGAFLTATQKLYENEGRVNARDMDVPTYLNHVQQRLLEETDRLDYYLDFGTRKALISTVEKYLIAEHVQALLTKGLDVMLHEDRRVELKLFYDLLSRVKNGLIELKTSFSTYIKKVGKALVIDPQRDRTLVQDLMDMKNKLDAIIVECFNGTEKFSQAEKDAFDNFINQRVNKPAELIAKFMDGKLRSGNKAATDDELEKLMDKVIILFRFIQGKDVFEAFYKKDLAKRLLLGRSASVDAEKSMLSKLKQECGAGFTSKLEGMFKDMELSKDLAVAFKQFLQHVEGELSWTGVDFSVSILTMGHWPTYPPTEVIMPPQMIEYQEMFKKFYLSKHSGRKLHWQPSLGHCLLRAQFKPNEEEQQATTEQVFQDRQYQIDAAIVRIMKTRKTLPHSLLISELYNQLRFPVKPADLKKRIESLIERDYMCRDKDDSNTYNYVA</sequence>
<reference evidence="15" key="1">
    <citation type="submission" date="2022-11" db="UniProtKB">
        <authorList>
            <consortium name="WormBaseParasite"/>
        </authorList>
    </citation>
    <scope>IDENTIFICATION</scope>
</reference>
<dbReference type="FunFam" id="1.20.1310.10:FF:000001">
    <property type="entry name" value="Cullin 3"/>
    <property type="match status" value="1"/>
</dbReference>
<dbReference type="InterPro" id="IPR001373">
    <property type="entry name" value="Cullin_N"/>
</dbReference>
<evidence type="ECO:0000256" key="6">
    <source>
        <dbReference type="ARBA" id="ARBA00022786"/>
    </source>
</evidence>
<keyword evidence="6" id="KW-0833">Ubl conjugation pathway</keyword>
<evidence type="ECO:0000256" key="1">
    <source>
        <dbReference type="ARBA" id="ARBA00004906"/>
    </source>
</evidence>
<dbReference type="PROSITE" id="PS50069">
    <property type="entry name" value="CULLIN_2"/>
    <property type="match status" value="1"/>
</dbReference>
<evidence type="ECO:0000256" key="7">
    <source>
        <dbReference type="ARBA" id="ARBA00022843"/>
    </source>
</evidence>
<feature type="compositionally biased region" description="Basic and acidic residues" evidence="12">
    <location>
        <begin position="1"/>
        <end position="10"/>
    </location>
</feature>
<dbReference type="InterPro" id="IPR045093">
    <property type="entry name" value="Cullin"/>
</dbReference>
<dbReference type="FunFam" id="1.10.10.10:FF:000050">
    <property type="entry name" value="Cullin 4B"/>
    <property type="match status" value="1"/>
</dbReference>
<keyword evidence="7" id="KW-0832">Ubl conjugation</keyword>
<accession>A0A914UGW7</accession>
<evidence type="ECO:0000313" key="15">
    <source>
        <dbReference type="WBParaSite" id="PSAMB.scaffold1010size37260.g10478.t1"/>
    </source>
</evidence>
<dbReference type="AlphaFoldDB" id="A0A914UGW7"/>
<evidence type="ECO:0000256" key="3">
    <source>
        <dbReference type="ARBA" id="ARBA00022499"/>
    </source>
</evidence>
<dbReference type="InterPro" id="IPR036388">
    <property type="entry name" value="WH-like_DNA-bd_sf"/>
</dbReference>
<dbReference type="SMART" id="SM00884">
    <property type="entry name" value="Cullin_Nedd8"/>
    <property type="match status" value="1"/>
</dbReference>
<dbReference type="PANTHER" id="PTHR11932">
    <property type="entry name" value="CULLIN"/>
    <property type="match status" value="1"/>
</dbReference>
<dbReference type="FunFam" id="1.20.1310.10:FF:000035">
    <property type="entry name" value="Ubiquitin ligase subunit CulD, putative"/>
    <property type="match status" value="1"/>
</dbReference>
<evidence type="ECO:0000256" key="4">
    <source>
        <dbReference type="ARBA" id="ARBA00022553"/>
    </source>
</evidence>
<dbReference type="InterPro" id="IPR059120">
    <property type="entry name" value="Cullin-like_AB"/>
</dbReference>
<organism evidence="14 15">
    <name type="scientific">Plectus sambesii</name>
    <dbReference type="NCBI Taxonomy" id="2011161"/>
    <lineage>
        <taxon>Eukaryota</taxon>
        <taxon>Metazoa</taxon>
        <taxon>Ecdysozoa</taxon>
        <taxon>Nematoda</taxon>
        <taxon>Chromadorea</taxon>
        <taxon>Plectida</taxon>
        <taxon>Plectina</taxon>
        <taxon>Plectoidea</taxon>
        <taxon>Plectidae</taxon>
        <taxon>Plectus</taxon>
    </lineage>
</organism>
<dbReference type="FunFam" id="1.20.1310.10:FF:000004">
    <property type="entry name" value="Cullin 4B"/>
    <property type="match status" value="1"/>
</dbReference>
<dbReference type="Pfam" id="PF10557">
    <property type="entry name" value="Cullin_Nedd8"/>
    <property type="match status" value="1"/>
</dbReference>
<dbReference type="Pfam" id="PF26557">
    <property type="entry name" value="Cullin_AB"/>
    <property type="match status" value="1"/>
</dbReference>
<evidence type="ECO:0000256" key="11">
    <source>
        <dbReference type="RuleBase" id="RU003829"/>
    </source>
</evidence>
<protein>
    <recommendedName>
        <fullName evidence="9">Cullin-4</fullName>
    </recommendedName>
</protein>
<dbReference type="Gene3D" id="1.10.10.10">
    <property type="entry name" value="Winged helix-like DNA-binding domain superfamily/Winged helix DNA-binding domain"/>
    <property type="match status" value="1"/>
</dbReference>
<dbReference type="GO" id="GO:0031625">
    <property type="term" value="F:ubiquitin protein ligase binding"/>
    <property type="evidence" value="ECO:0007669"/>
    <property type="project" value="InterPro"/>
</dbReference>
<comment type="similarity">
    <text evidence="2 10 11">Belongs to the cullin family.</text>
</comment>
<dbReference type="PROSITE" id="PS01256">
    <property type="entry name" value="CULLIN_1"/>
    <property type="match status" value="1"/>
</dbReference>
<feature type="region of interest" description="Disordered" evidence="12">
    <location>
        <begin position="1"/>
        <end position="96"/>
    </location>
</feature>
<evidence type="ECO:0000256" key="5">
    <source>
        <dbReference type="ARBA" id="ARBA00022763"/>
    </source>
</evidence>
<keyword evidence="4" id="KW-0597">Phosphoprotein</keyword>
<feature type="domain" description="Cullin family profile" evidence="13">
    <location>
        <begin position="464"/>
        <end position="659"/>
    </location>
</feature>
<dbReference type="Gene3D" id="4.10.1030.10">
    <property type="entry name" value="Ring Box Chain A, domain 5"/>
    <property type="match status" value="1"/>
</dbReference>
<keyword evidence="14" id="KW-1185">Reference proteome</keyword>
<dbReference type="GO" id="GO:0006281">
    <property type="term" value="P:DNA repair"/>
    <property type="evidence" value="ECO:0007669"/>
    <property type="project" value="UniProtKB-KW"/>
</dbReference>
<dbReference type="Gene3D" id="1.20.1310.10">
    <property type="entry name" value="Cullin Repeats"/>
    <property type="match status" value="4"/>
</dbReference>
<dbReference type="SUPFAM" id="SSF75632">
    <property type="entry name" value="Cullin homology domain"/>
    <property type="match status" value="1"/>
</dbReference>
<dbReference type="SMART" id="SM00182">
    <property type="entry name" value="CULLIN"/>
    <property type="match status" value="1"/>
</dbReference>
<dbReference type="GO" id="GO:0031464">
    <property type="term" value="C:Cul4A-RING E3 ubiquitin ligase complex"/>
    <property type="evidence" value="ECO:0007669"/>
    <property type="project" value="UniProtKB-ARBA"/>
</dbReference>
<feature type="compositionally biased region" description="Polar residues" evidence="12">
    <location>
        <begin position="63"/>
        <end position="85"/>
    </location>
</feature>
<dbReference type="InterPro" id="IPR016157">
    <property type="entry name" value="Cullin_CS"/>
</dbReference>
<dbReference type="InterPro" id="IPR019559">
    <property type="entry name" value="Cullin_neddylation_domain"/>
</dbReference>
<evidence type="ECO:0000313" key="14">
    <source>
        <dbReference type="Proteomes" id="UP000887566"/>
    </source>
</evidence>
<evidence type="ECO:0000256" key="8">
    <source>
        <dbReference type="ARBA" id="ARBA00023204"/>
    </source>
</evidence>
<dbReference type="Proteomes" id="UP000887566">
    <property type="component" value="Unplaced"/>
</dbReference>
<evidence type="ECO:0000259" key="13">
    <source>
        <dbReference type="PROSITE" id="PS50069"/>
    </source>
</evidence>
<evidence type="ECO:0000256" key="9">
    <source>
        <dbReference type="ARBA" id="ARBA00069613"/>
    </source>
</evidence>
<name>A0A914UGW7_9BILA</name>
<dbReference type="Pfam" id="PF00888">
    <property type="entry name" value="Cullin"/>
    <property type="match status" value="1"/>
</dbReference>
<dbReference type="SUPFAM" id="SSF74788">
    <property type="entry name" value="Cullin repeat-like"/>
    <property type="match status" value="1"/>
</dbReference>
<evidence type="ECO:0000256" key="2">
    <source>
        <dbReference type="ARBA" id="ARBA00006019"/>
    </source>
</evidence>
<keyword evidence="8" id="KW-0234">DNA repair</keyword>
<keyword evidence="5" id="KW-0227">DNA damage</keyword>